<keyword evidence="1" id="KW-0175">Coiled coil</keyword>
<dbReference type="Pfam" id="PF03903">
    <property type="entry name" value="Phage_T4_gp36"/>
    <property type="match status" value="1"/>
</dbReference>
<feature type="coiled-coil region" evidence="1">
    <location>
        <begin position="260"/>
        <end position="294"/>
    </location>
</feature>
<evidence type="ECO:0000256" key="2">
    <source>
        <dbReference type="SAM" id="SignalP"/>
    </source>
</evidence>
<accession>E8V7H9</accession>
<evidence type="ECO:0000313" key="3">
    <source>
        <dbReference type="EMBL" id="ADV83953.1"/>
    </source>
</evidence>
<dbReference type="EMBL" id="CP002467">
    <property type="protein sequence ID" value="ADV83953.1"/>
    <property type="molecule type" value="Genomic_DNA"/>
</dbReference>
<keyword evidence="2" id="KW-0732">Signal</keyword>
<dbReference type="eggNOG" id="COG1044">
    <property type="taxonomic scope" value="Bacteria"/>
</dbReference>
<dbReference type="OrthoDB" id="680331at2"/>
<reference evidence="3 4" key="1">
    <citation type="journal article" date="2012" name="Stand. Genomic Sci.">
        <title>Complete genome sequence of Terriglobus saanensis type strain SP1PR4(T), an Acidobacteria from tundra soil.</title>
        <authorList>
            <person name="Rawat S.R."/>
            <person name="Mannisto M.K."/>
            <person name="Starovoytov V."/>
            <person name="Goodwin L."/>
            <person name="Nolan M."/>
            <person name="Hauser L."/>
            <person name="Land M."/>
            <person name="Davenport K.W."/>
            <person name="Woyke T."/>
            <person name="Haggblom M.M."/>
        </authorList>
    </citation>
    <scope>NUCLEOTIDE SEQUENCE</scope>
    <source>
        <strain evidence="4">ATCC BAA-1853 / DSM 23119 / SP1PR4</strain>
    </source>
</reference>
<organism evidence="3 4">
    <name type="scientific">Terriglobus saanensis (strain ATCC BAA-1853 / DSM 23119 / SP1PR4)</name>
    <dbReference type="NCBI Taxonomy" id="401053"/>
    <lineage>
        <taxon>Bacteria</taxon>
        <taxon>Pseudomonadati</taxon>
        <taxon>Acidobacteriota</taxon>
        <taxon>Terriglobia</taxon>
        <taxon>Terriglobales</taxon>
        <taxon>Acidobacteriaceae</taxon>
        <taxon>Terriglobus</taxon>
    </lineage>
</organism>
<dbReference type="STRING" id="401053.AciPR4_3197"/>
<feature type="chain" id="PRO_5003233147" evidence="2">
    <location>
        <begin position="21"/>
        <end position="294"/>
    </location>
</feature>
<name>E8V7H9_TERSS</name>
<gene>
    <name evidence="3" type="ordered locus">AciPR4_3197</name>
</gene>
<proteinExistence type="predicted"/>
<sequence>MTKYMKLAWLALALMTADTAATQTYNGTAFTLAPPSGVGPGQFINGNGDAATFSTVDNEIDSWWGLGIKSQCCSNYVGYGIVFDARAGSIYTQGNVGIGTTTPGLYPLFVKNSGHWQLLNLQNPSTSPGAAVIQFDRSAATANPAVWTVGYSDYNAGDWPLGFTVMDATSGSNLTRLLINASGNVGIGTTSPQYKLSVNGTIQAKEVLVNTGWADYVFQPNYRVRPLAEVAAFIKANHHLPDIPSESEVKENGVSLGDMQAKLLAKIEELTLQMIQLDKKNRALAKKVAQLKGR</sequence>
<dbReference type="Proteomes" id="UP000006844">
    <property type="component" value="Chromosome"/>
</dbReference>
<protein>
    <submittedName>
        <fullName evidence="3">Uncharacterized protein</fullName>
    </submittedName>
</protein>
<keyword evidence="4" id="KW-1185">Reference proteome</keyword>
<dbReference type="HOGENOM" id="CLU_044440_3_0_0"/>
<dbReference type="InterPro" id="IPR005601">
    <property type="entry name" value="Tail_fibre_p36"/>
</dbReference>
<dbReference type="AlphaFoldDB" id="E8V7H9"/>
<feature type="signal peptide" evidence="2">
    <location>
        <begin position="1"/>
        <end position="20"/>
    </location>
</feature>
<dbReference type="KEGG" id="tsa:AciPR4_3197"/>
<evidence type="ECO:0000313" key="4">
    <source>
        <dbReference type="Proteomes" id="UP000006844"/>
    </source>
</evidence>
<evidence type="ECO:0000256" key="1">
    <source>
        <dbReference type="SAM" id="Coils"/>
    </source>
</evidence>
<dbReference type="RefSeq" id="WP_013569684.1">
    <property type="nucleotide sequence ID" value="NC_014963.1"/>
</dbReference>